<organism evidence="2 3">
    <name type="scientific">Rhodococcus hoagii</name>
    <name type="common">Corynebacterium equii</name>
    <dbReference type="NCBI Taxonomy" id="43767"/>
    <lineage>
        <taxon>Bacteria</taxon>
        <taxon>Bacillati</taxon>
        <taxon>Actinomycetota</taxon>
        <taxon>Actinomycetes</taxon>
        <taxon>Mycobacteriales</taxon>
        <taxon>Nocardiaceae</taxon>
        <taxon>Prescottella</taxon>
    </lineage>
</organism>
<gene>
    <name evidence="2" type="ORF">GS882_03335</name>
</gene>
<name>A0A9Q4ZIP0_RHOHA</name>
<reference evidence="2" key="1">
    <citation type="journal article" date="2020" name="Environ. Microbiol.">
        <title>The novel and transferable erm(51) gene confers Macrolides, Lincosamides, and Streptogramins B (MLSB) resistance to clonal Rhodococcus equi in the environment.</title>
        <authorList>
            <person name="Huber L."/>
            <person name="Giguere S."/>
            <person name="Slovis N.M."/>
            <person name="Alvarez-Narvaez S."/>
            <person name="Hart K.A."/>
            <person name="Greiter M."/>
            <person name="Morris E.R.A."/>
            <person name="Cohen N.D."/>
        </authorList>
    </citation>
    <scope>NUCLEOTIDE SEQUENCE</scope>
    <source>
        <strain evidence="2">Lh_116_1</strain>
    </source>
</reference>
<protein>
    <submittedName>
        <fullName evidence="2">Phage portal protein</fullName>
    </submittedName>
</protein>
<accession>A0A9Q4ZIP0</accession>
<sequence>MADSVLQEIVWTPEEWFVHLMKKFDADLTREPRAASENTPKTRRERLELLMDYYIGDPPLPYVNDTYKSTFKEVQRKARSNYATMCVDVMTDRSVLQGVTTESDNDIDGDDLARQIQAASGFAAVQRDVQTYLFTLGEAYVTVVPPAEGTGEEAVPMMIAEDPRRCVGQVDPANPTRLMAAVKYYDDELRDCQVALLFVDSQQYTFVREEGQYSTSFNEDEWSLAGSMTVPGLELLGGVPIVRFQNKLGLGEFEPHVDLLDRIMDGIFQRIVIQWYQSFKQRAVIGDLDGGEDFTDADDSNNLIRSLGDDSQIADLFQADPGALWLVPEGVTFWESNQADLTPLTTAIRDDVKEFAASTRTPLHIITPDAANGSAEGASLMREGLVDKINDRQARQAPGWTLAFQIAFILAGQEANGVGIRLLWAKTERNSLQMKADAMAKTKGILSRKRQLVEIFEMDPETAALNESELIQESMLIDGTGTAAPQQAPAEQDPGQKAPAKKASEPAPADDLPAAA</sequence>
<dbReference type="EMBL" id="WVBC01000002">
    <property type="protein sequence ID" value="NKT77255.1"/>
    <property type="molecule type" value="Genomic_DNA"/>
</dbReference>
<comment type="caution">
    <text evidence="2">The sequence shown here is derived from an EMBL/GenBank/DDBJ whole genome shotgun (WGS) entry which is preliminary data.</text>
</comment>
<evidence type="ECO:0000313" key="2">
    <source>
        <dbReference type="EMBL" id="NKT77255.1"/>
    </source>
</evidence>
<dbReference type="Proteomes" id="UP000603463">
    <property type="component" value="Unassembled WGS sequence"/>
</dbReference>
<dbReference type="Pfam" id="PF05133">
    <property type="entry name" value="SPP1_portal"/>
    <property type="match status" value="1"/>
</dbReference>
<proteinExistence type="predicted"/>
<dbReference type="AlphaFoldDB" id="A0A9Q4ZIP0"/>
<evidence type="ECO:0000313" key="3">
    <source>
        <dbReference type="Proteomes" id="UP000603463"/>
    </source>
</evidence>
<evidence type="ECO:0000256" key="1">
    <source>
        <dbReference type="SAM" id="MobiDB-lite"/>
    </source>
</evidence>
<feature type="compositionally biased region" description="Low complexity" evidence="1">
    <location>
        <begin position="505"/>
        <end position="516"/>
    </location>
</feature>
<dbReference type="InterPro" id="IPR021145">
    <property type="entry name" value="Portal_protein_SPP1_Gp6-like"/>
</dbReference>
<feature type="region of interest" description="Disordered" evidence="1">
    <location>
        <begin position="476"/>
        <end position="516"/>
    </location>
</feature>
<feature type="compositionally biased region" description="Low complexity" evidence="1">
    <location>
        <begin position="479"/>
        <end position="490"/>
    </location>
</feature>